<accession>A0A2U1ZZ28</accession>
<comment type="caution">
    <text evidence="1">The sequence shown here is derived from an EMBL/GenBank/DDBJ whole genome shotgun (WGS) entry which is preliminary data.</text>
</comment>
<gene>
    <name evidence="1" type="ORF">C8046_17595</name>
</gene>
<evidence type="ECO:0000313" key="1">
    <source>
        <dbReference type="EMBL" id="PWD52183.1"/>
    </source>
</evidence>
<dbReference type="EMBL" id="PYHR01000002">
    <property type="protein sequence ID" value="PWD52183.1"/>
    <property type="molecule type" value="Genomic_DNA"/>
</dbReference>
<name>A0A2U1ZZ28_9MICO</name>
<dbReference type="Proteomes" id="UP000245166">
    <property type="component" value="Unassembled WGS sequence"/>
</dbReference>
<protein>
    <recommendedName>
        <fullName evidence="3">ATP/GTP-binding protein</fullName>
    </recommendedName>
</protein>
<dbReference type="AlphaFoldDB" id="A0A2U1ZZ28"/>
<proteinExistence type="predicted"/>
<organism evidence="1 2">
    <name type="scientific">Serinibacter arcticus</name>
    <dbReference type="NCBI Taxonomy" id="1655435"/>
    <lineage>
        <taxon>Bacteria</taxon>
        <taxon>Bacillati</taxon>
        <taxon>Actinomycetota</taxon>
        <taxon>Actinomycetes</taxon>
        <taxon>Micrococcales</taxon>
        <taxon>Beutenbergiaceae</taxon>
        <taxon>Serinibacter</taxon>
    </lineage>
</organism>
<keyword evidence="2" id="KW-1185">Reference proteome</keyword>
<evidence type="ECO:0000313" key="2">
    <source>
        <dbReference type="Proteomes" id="UP000245166"/>
    </source>
</evidence>
<evidence type="ECO:0008006" key="3">
    <source>
        <dbReference type="Google" id="ProtNLM"/>
    </source>
</evidence>
<dbReference type="OrthoDB" id="3381577at2"/>
<dbReference type="RefSeq" id="WP_109230564.1">
    <property type="nucleotide sequence ID" value="NZ_PYHR01000002.1"/>
</dbReference>
<reference evidence="1 2" key="1">
    <citation type="submission" date="2018-03" db="EMBL/GenBank/DDBJ databases">
        <title>Genome assembly of novel Miniimonas species PCH200.</title>
        <authorList>
            <person name="Thakur V."/>
            <person name="Kumar V."/>
            <person name="Singh D."/>
        </authorList>
    </citation>
    <scope>NUCLEOTIDE SEQUENCE [LARGE SCALE GENOMIC DNA]</scope>
    <source>
        <strain evidence="1 2">PCH200</strain>
    </source>
</reference>
<sequence length="103" mass="11562">MGKRSGKRAYGAEHVPLDVESLTRGWTRGETGHDGSAWKVRTVGGSDKSYRCPGCDQLIPPGTAHVVAWQDDHLLGAQAGLDDRRHWHTSCWREGRRPSRRWS</sequence>